<evidence type="ECO:0000259" key="2">
    <source>
        <dbReference type="Pfam" id="PF05065"/>
    </source>
</evidence>
<feature type="domain" description="Phage capsid-like C-terminal" evidence="2">
    <location>
        <begin position="53"/>
        <end position="311"/>
    </location>
</feature>
<dbReference type="InterPro" id="IPR054612">
    <property type="entry name" value="Phage_capsid-like_C"/>
</dbReference>
<dbReference type="Gene3D" id="3.30.2320.10">
    <property type="entry name" value="hypothetical protein PF0899 domain"/>
    <property type="match status" value="1"/>
</dbReference>
<protein>
    <submittedName>
        <fullName evidence="3">Phage major capsid protein</fullName>
    </submittedName>
</protein>
<accession>A0ABU7XA12</accession>
<evidence type="ECO:0000313" key="3">
    <source>
        <dbReference type="EMBL" id="MEF3318116.1"/>
    </source>
</evidence>
<proteinExistence type="predicted"/>
<dbReference type="Gene3D" id="3.30.2400.10">
    <property type="entry name" value="Major capsid protein gp5"/>
    <property type="match status" value="1"/>
</dbReference>
<dbReference type="NCBIfam" id="TIGR01554">
    <property type="entry name" value="major_cap_HK97"/>
    <property type="match status" value="1"/>
</dbReference>
<dbReference type="RefSeq" id="WP_332087260.1">
    <property type="nucleotide sequence ID" value="NZ_JARBCY010000033.1"/>
</dbReference>
<dbReference type="Proteomes" id="UP001328425">
    <property type="component" value="Unassembled WGS sequence"/>
</dbReference>
<gene>
    <name evidence="3" type="ORF">PV361_05310</name>
</gene>
<name>A0ABU7XA12_9FIRM</name>
<keyword evidence="4" id="KW-1185">Reference proteome</keyword>
<comment type="caution">
    <text evidence="3">The sequence shown here is derived from an EMBL/GenBank/DDBJ whole genome shotgun (WGS) entry which is preliminary data.</text>
</comment>
<sequence>MLIKEKSKRNEILSANSYKTNLWNYLRNKDESSYSDIKALGLIQDGSPFMDAESTEYFRETLAEKSIVRKEATVLKNDLDSSSIVTFPSKSMATWTKAGEHDLFADALEMKDVDVNLEYNALANLITIHEDFLNNPQTKIEKIILDTFAHNFAKAEDKAFITGSGNGEPLGLLVDEDIKSLSATKELNLDDLKKLFFSLDSDYRENAKWIMNDKTALYLQILKDGQGNFLWNQCDGTFMGKDILISNFMPDIDTGLKPIAFGDFSNYWIVERQNPTIKRLSEMFILKQHQGFIMREYLDAKLMDKDSVLTLSIEG</sequence>
<dbReference type="Pfam" id="PF05065">
    <property type="entry name" value="Phage_capsid"/>
    <property type="match status" value="1"/>
</dbReference>
<evidence type="ECO:0000313" key="4">
    <source>
        <dbReference type="Proteomes" id="UP001328425"/>
    </source>
</evidence>
<dbReference type="EMBL" id="JARBCY010000033">
    <property type="protein sequence ID" value="MEF3318116.1"/>
    <property type="molecule type" value="Genomic_DNA"/>
</dbReference>
<evidence type="ECO:0000256" key="1">
    <source>
        <dbReference type="ARBA" id="ARBA00004328"/>
    </source>
</evidence>
<reference evidence="3 4" key="1">
    <citation type="submission" date="2022-11" db="EMBL/GenBank/DDBJ databases">
        <title>The First Case of Preauricular Fistular Abscess Caused by Peptoniphilus grossensis.</title>
        <authorList>
            <person name="Byun J.-H."/>
        </authorList>
    </citation>
    <scope>NUCLEOTIDE SEQUENCE [LARGE SCALE GENOMIC DNA]</scope>
    <source>
        <strain evidence="3 4">GYB008</strain>
    </source>
</reference>
<dbReference type="SUPFAM" id="SSF56563">
    <property type="entry name" value="Major capsid protein gp5"/>
    <property type="match status" value="1"/>
</dbReference>
<organism evidence="3 4">
    <name type="scientific">Peptoniphilus grossensis</name>
    <dbReference type="NCBI Taxonomy" id="1465756"/>
    <lineage>
        <taxon>Bacteria</taxon>
        <taxon>Bacillati</taxon>
        <taxon>Bacillota</taxon>
        <taxon>Tissierellia</taxon>
        <taxon>Tissierellales</taxon>
        <taxon>Peptoniphilaceae</taxon>
        <taxon>Peptoniphilus</taxon>
    </lineage>
</organism>
<comment type="subcellular location">
    <subcellularLocation>
        <location evidence="1">Virion</location>
    </subcellularLocation>
</comment>
<dbReference type="InterPro" id="IPR024455">
    <property type="entry name" value="Phage_capsid"/>
</dbReference>